<reference evidence="1 2" key="1">
    <citation type="submission" date="2015-01" db="EMBL/GenBank/DDBJ databases">
        <title>The Genome Sequence of Fonsecaea pedrosoi CBS 271.37.</title>
        <authorList>
            <consortium name="The Broad Institute Genomics Platform"/>
            <person name="Cuomo C."/>
            <person name="de Hoog S."/>
            <person name="Gorbushina A."/>
            <person name="Stielow B."/>
            <person name="Teixiera M."/>
            <person name="Abouelleil A."/>
            <person name="Chapman S.B."/>
            <person name="Priest M."/>
            <person name="Young S.K."/>
            <person name="Wortman J."/>
            <person name="Nusbaum C."/>
            <person name="Birren B."/>
        </authorList>
    </citation>
    <scope>NUCLEOTIDE SEQUENCE [LARGE SCALE GENOMIC DNA]</scope>
    <source>
        <strain evidence="1 2">CBS 271.37</strain>
    </source>
</reference>
<gene>
    <name evidence="1" type="ORF">Z517_07296</name>
</gene>
<protein>
    <recommendedName>
        <fullName evidence="3">Protein kinase domain-containing protein</fullName>
    </recommendedName>
</protein>
<name>A0A0D2GQ28_9EURO</name>
<proteinExistence type="predicted"/>
<dbReference type="Proteomes" id="UP000053029">
    <property type="component" value="Unassembled WGS sequence"/>
</dbReference>
<sequence length="179" mass="20658">MHHPQSDQDTNPRISLDLDNLEFLAAGKSRIVYGIDEERILKEYYGEENDADVERRAFARLGSHPNIVRYLGATEEDSIVPERGQPLRTLYQQTNADQIPLCRRVRWSMDAAEGTYRRPISPISQKTDIFAYGCLLYEIMTGKKPRTMNLKHWTIEDASSNNDIRMANSRKSIICRLAR</sequence>
<dbReference type="InterPro" id="IPR011009">
    <property type="entry name" value="Kinase-like_dom_sf"/>
</dbReference>
<evidence type="ECO:0008006" key="3">
    <source>
        <dbReference type="Google" id="ProtNLM"/>
    </source>
</evidence>
<dbReference type="HOGENOM" id="CLU_1503471_0_0_1"/>
<accession>A0A0D2GQ28</accession>
<dbReference type="STRING" id="1442368.A0A0D2GQ28"/>
<evidence type="ECO:0000313" key="2">
    <source>
        <dbReference type="Proteomes" id="UP000053029"/>
    </source>
</evidence>
<evidence type="ECO:0000313" key="1">
    <source>
        <dbReference type="EMBL" id="KIW80680.1"/>
    </source>
</evidence>
<dbReference type="GeneID" id="25306786"/>
<dbReference type="SUPFAM" id="SSF56112">
    <property type="entry name" value="Protein kinase-like (PK-like)"/>
    <property type="match status" value="1"/>
</dbReference>
<dbReference type="Gene3D" id="1.10.510.10">
    <property type="entry name" value="Transferase(Phosphotransferase) domain 1"/>
    <property type="match status" value="1"/>
</dbReference>
<dbReference type="EMBL" id="KN846972">
    <property type="protein sequence ID" value="KIW80680.1"/>
    <property type="molecule type" value="Genomic_DNA"/>
</dbReference>
<dbReference type="VEuPathDB" id="FungiDB:Z517_07296"/>
<dbReference type="AlphaFoldDB" id="A0A0D2GQ28"/>
<organism evidence="1 2">
    <name type="scientific">Fonsecaea pedrosoi CBS 271.37</name>
    <dbReference type="NCBI Taxonomy" id="1442368"/>
    <lineage>
        <taxon>Eukaryota</taxon>
        <taxon>Fungi</taxon>
        <taxon>Dikarya</taxon>
        <taxon>Ascomycota</taxon>
        <taxon>Pezizomycotina</taxon>
        <taxon>Eurotiomycetes</taxon>
        <taxon>Chaetothyriomycetidae</taxon>
        <taxon>Chaetothyriales</taxon>
        <taxon>Herpotrichiellaceae</taxon>
        <taxon>Fonsecaea</taxon>
    </lineage>
</organism>
<dbReference type="RefSeq" id="XP_013284488.1">
    <property type="nucleotide sequence ID" value="XM_013429034.1"/>
</dbReference>
<keyword evidence="2" id="KW-1185">Reference proteome</keyword>